<dbReference type="SUPFAM" id="SSF57424">
    <property type="entry name" value="LDL receptor-like module"/>
    <property type="match status" value="1"/>
</dbReference>
<keyword evidence="9" id="KW-0325">Glycoprotein</keyword>
<dbReference type="InterPro" id="IPR011161">
    <property type="entry name" value="MHC_I-like_Ag-recog"/>
</dbReference>
<dbReference type="GO" id="GO:0009897">
    <property type="term" value="C:external side of plasma membrane"/>
    <property type="evidence" value="ECO:0007669"/>
    <property type="project" value="TreeGrafter"/>
</dbReference>
<gene>
    <name evidence="15" type="ORF">JRQ81_013023</name>
</gene>
<feature type="disulfide bond" evidence="10">
    <location>
        <begin position="140"/>
        <end position="158"/>
    </location>
</feature>
<dbReference type="GO" id="GO:0042612">
    <property type="term" value="C:MHC class I protein complex"/>
    <property type="evidence" value="ECO:0007669"/>
    <property type="project" value="UniProtKB-KW"/>
</dbReference>
<dbReference type="PANTHER" id="PTHR16675:SF242">
    <property type="entry name" value="MAJOR HISTOCOMPATIBILITY COMPLEX CLASS I-RELATED GENE PROTEIN"/>
    <property type="match status" value="1"/>
</dbReference>
<protein>
    <recommendedName>
        <fullName evidence="14">Ig-like domain-containing protein</fullName>
    </recommendedName>
</protein>
<dbReference type="InterPro" id="IPR007110">
    <property type="entry name" value="Ig-like_dom"/>
</dbReference>
<dbReference type="PANTHER" id="PTHR16675">
    <property type="entry name" value="MHC CLASS I-RELATED"/>
    <property type="match status" value="1"/>
</dbReference>
<reference evidence="15" key="1">
    <citation type="journal article" date="2023" name="DNA Res.">
        <title>Chromosome-level genome assembly of Phrynocephalus forsythii using third-generation DNA sequencing and Hi-C analysis.</title>
        <authorList>
            <person name="Qi Y."/>
            <person name="Zhao W."/>
            <person name="Zhao Y."/>
            <person name="Niu C."/>
            <person name="Cao S."/>
            <person name="Zhang Y."/>
        </authorList>
    </citation>
    <scope>NUCLEOTIDE SEQUENCE</scope>
    <source>
        <tissue evidence="15">Muscle</tissue>
    </source>
</reference>
<keyword evidence="5" id="KW-0391">Immunity</keyword>
<dbReference type="Gene3D" id="4.10.400.10">
    <property type="entry name" value="Low-density Lipoprotein Receptor"/>
    <property type="match status" value="1"/>
</dbReference>
<keyword evidence="7 12" id="KW-0472">Membrane</keyword>
<dbReference type="SMART" id="SM00192">
    <property type="entry name" value="LDLa"/>
    <property type="match status" value="1"/>
</dbReference>
<evidence type="ECO:0000256" key="2">
    <source>
        <dbReference type="ARBA" id="ARBA00022451"/>
    </source>
</evidence>
<evidence type="ECO:0000313" key="16">
    <source>
        <dbReference type="Proteomes" id="UP001142489"/>
    </source>
</evidence>
<dbReference type="InterPro" id="IPR003006">
    <property type="entry name" value="Ig/MHC_CS"/>
</dbReference>
<evidence type="ECO:0000256" key="3">
    <source>
        <dbReference type="ARBA" id="ARBA00022692"/>
    </source>
</evidence>
<feature type="disulfide bond" evidence="10">
    <location>
        <begin position="133"/>
        <end position="145"/>
    </location>
</feature>
<dbReference type="InterPro" id="IPR003597">
    <property type="entry name" value="Ig_C1-set"/>
</dbReference>
<dbReference type="Gene3D" id="3.30.500.10">
    <property type="entry name" value="MHC class I-like antigen recognition-like"/>
    <property type="match status" value="1"/>
</dbReference>
<dbReference type="PROSITE" id="PS01209">
    <property type="entry name" value="LDLRA_1"/>
    <property type="match status" value="1"/>
</dbReference>
<comment type="subcellular location">
    <subcellularLocation>
        <location evidence="1">Membrane</location>
        <topology evidence="1">Single-pass type I membrane protein</topology>
    </subcellularLocation>
</comment>
<accession>A0A9Q0XZD1</accession>
<dbReference type="InterPro" id="IPR036055">
    <property type="entry name" value="LDL_receptor-like_sf"/>
</dbReference>
<dbReference type="InterPro" id="IPR011162">
    <property type="entry name" value="MHC_I/II-like_Ag-recog"/>
</dbReference>
<keyword evidence="3 12" id="KW-0812">Transmembrane</keyword>
<dbReference type="Proteomes" id="UP001142489">
    <property type="component" value="Unassembled WGS sequence"/>
</dbReference>
<feature type="region of interest" description="Disordered" evidence="11">
    <location>
        <begin position="409"/>
        <end position="438"/>
    </location>
</feature>
<dbReference type="InterPro" id="IPR002172">
    <property type="entry name" value="LDrepeatLR_classA_rpt"/>
</dbReference>
<dbReference type="Pfam" id="PF00057">
    <property type="entry name" value="Ldl_recept_a"/>
    <property type="match status" value="1"/>
</dbReference>
<dbReference type="SUPFAM" id="SSF54452">
    <property type="entry name" value="MHC antigen-recognition domain"/>
    <property type="match status" value="1"/>
</dbReference>
<evidence type="ECO:0000256" key="12">
    <source>
        <dbReference type="SAM" id="Phobius"/>
    </source>
</evidence>
<evidence type="ECO:0000313" key="15">
    <source>
        <dbReference type="EMBL" id="KAJ7335082.1"/>
    </source>
</evidence>
<dbReference type="GO" id="GO:0006955">
    <property type="term" value="P:immune response"/>
    <property type="evidence" value="ECO:0007669"/>
    <property type="project" value="TreeGrafter"/>
</dbReference>
<proteinExistence type="predicted"/>
<evidence type="ECO:0000256" key="1">
    <source>
        <dbReference type="ARBA" id="ARBA00004479"/>
    </source>
</evidence>
<evidence type="ECO:0000256" key="6">
    <source>
        <dbReference type="ARBA" id="ARBA00022989"/>
    </source>
</evidence>
<dbReference type="PROSITE" id="PS50068">
    <property type="entry name" value="LDLRA_2"/>
    <property type="match status" value="1"/>
</dbReference>
<sequence>MGRPWGWSFLHLLLLAGPATSLGLGGPAGTSPEAHTLLSFRTAISQPGMGLTHYWEVVHLDGRPIERYDSHMGRKMVPVVPWMSQSVQVAERYWDLQATLASLRQEAIGDYLLILQNYFLGQSPGGVKEASLCSSSEFECGDRACLPWHYICDWFLDCQDGKDEDSAVCTPQGFHTLQCIDGCELGADGQERPFHREAYDGREITAWEPTWDLYRHRMSLWGGNCTWWLKRHVPFLQAEQLQRKEAPDVRVTRVAASENLEMLLCQAYGFHPKEINLSWTKDGQPLPGDALHGGALCPNSDGTYQARLGIQVDPKERAHFRCHVEHAGLQEALEVAWKGAGSQGPLVGGILGAVVVILLAVGTVCCLRTWLSASKALSEPAPAANEAPECSKGIECEGFPPKQLEEFKLLEMGEPTTISGHEPSNPERTGQPPPPPPP</sequence>
<dbReference type="OrthoDB" id="8936120at2759"/>
<dbReference type="Pfam" id="PF00129">
    <property type="entry name" value="MHC_I"/>
    <property type="match status" value="1"/>
</dbReference>
<feature type="chain" id="PRO_5040161073" description="Ig-like domain-containing protein" evidence="13">
    <location>
        <begin position="22"/>
        <end position="438"/>
    </location>
</feature>
<evidence type="ECO:0000256" key="5">
    <source>
        <dbReference type="ARBA" id="ARBA00022859"/>
    </source>
</evidence>
<keyword evidence="4 13" id="KW-0732">Signal</keyword>
<dbReference type="FunFam" id="2.60.40.10:FF:000204">
    <property type="entry name" value="Major histocompatibility complex, class I-related protein"/>
    <property type="match status" value="1"/>
</dbReference>
<evidence type="ECO:0000256" key="4">
    <source>
        <dbReference type="ARBA" id="ARBA00022729"/>
    </source>
</evidence>
<dbReference type="AlphaFoldDB" id="A0A9Q0XZD1"/>
<dbReference type="InterPro" id="IPR036179">
    <property type="entry name" value="Ig-like_dom_sf"/>
</dbReference>
<dbReference type="InterPro" id="IPR037055">
    <property type="entry name" value="MHC_I-like_Ag-recog_sf"/>
</dbReference>
<evidence type="ECO:0000256" key="9">
    <source>
        <dbReference type="ARBA" id="ARBA00023180"/>
    </source>
</evidence>
<keyword evidence="2" id="KW-0490">MHC I</keyword>
<dbReference type="InterPro" id="IPR013783">
    <property type="entry name" value="Ig-like_fold"/>
</dbReference>
<dbReference type="EMBL" id="JAPFRF010000004">
    <property type="protein sequence ID" value="KAJ7335082.1"/>
    <property type="molecule type" value="Genomic_DNA"/>
</dbReference>
<evidence type="ECO:0000256" key="13">
    <source>
        <dbReference type="SAM" id="SignalP"/>
    </source>
</evidence>
<keyword evidence="8 10" id="KW-1015">Disulfide bond</keyword>
<name>A0A9Q0XZD1_9SAUR</name>
<keyword evidence="16" id="KW-1185">Reference proteome</keyword>
<feature type="domain" description="Ig-like" evidence="14">
    <location>
        <begin position="247"/>
        <end position="336"/>
    </location>
</feature>
<dbReference type="PROSITE" id="PS50835">
    <property type="entry name" value="IG_LIKE"/>
    <property type="match status" value="1"/>
</dbReference>
<evidence type="ECO:0000256" key="11">
    <source>
        <dbReference type="SAM" id="MobiDB-lite"/>
    </source>
</evidence>
<dbReference type="PROSITE" id="PS00290">
    <property type="entry name" value="IG_MHC"/>
    <property type="match status" value="1"/>
</dbReference>
<evidence type="ECO:0000256" key="10">
    <source>
        <dbReference type="PROSITE-ProRule" id="PRU00124"/>
    </source>
</evidence>
<evidence type="ECO:0000256" key="8">
    <source>
        <dbReference type="ARBA" id="ARBA00023157"/>
    </source>
</evidence>
<comment type="caution">
    <text evidence="10">Lacks conserved residue(s) required for the propagation of feature annotation.</text>
</comment>
<comment type="caution">
    <text evidence="15">The sequence shown here is derived from an EMBL/GenBank/DDBJ whole genome shotgun (WGS) entry which is preliminary data.</text>
</comment>
<dbReference type="GO" id="GO:0005615">
    <property type="term" value="C:extracellular space"/>
    <property type="evidence" value="ECO:0007669"/>
    <property type="project" value="TreeGrafter"/>
</dbReference>
<dbReference type="SMART" id="SM00407">
    <property type="entry name" value="IGc1"/>
    <property type="match status" value="1"/>
</dbReference>
<feature type="signal peptide" evidence="13">
    <location>
        <begin position="1"/>
        <end position="21"/>
    </location>
</feature>
<dbReference type="InterPro" id="IPR050208">
    <property type="entry name" value="MHC_class-I_related"/>
</dbReference>
<evidence type="ECO:0000256" key="7">
    <source>
        <dbReference type="ARBA" id="ARBA00023136"/>
    </source>
</evidence>
<dbReference type="InterPro" id="IPR023415">
    <property type="entry name" value="LDLR_class-A_CS"/>
</dbReference>
<dbReference type="GO" id="GO:0002474">
    <property type="term" value="P:antigen processing and presentation of peptide antigen via MHC class I"/>
    <property type="evidence" value="ECO:0007669"/>
    <property type="project" value="UniProtKB-KW"/>
</dbReference>
<keyword evidence="6 12" id="KW-1133">Transmembrane helix</keyword>
<organism evidence="15 16">
    <name type="scientific">Phrynocephalus forsythii</name>
    <dbReference type="NCBI Taxonomy" id="171643"/>
    <lineage>
        <taxon>Eukaryota</taxon>
        <taxon>Metazoa</taxon>
        <taxon>Chordata</taxon>
        <taxon>Craniata</taxon>
        <taxon>Vertebrata</taxon>
        <taxon>Euteleostomi</taxon>
        <taxon>Lepidosauria</taxon>
        <taxon>Squamata</taxon>
        <taxon>Bifurcata</taxon>
        <taxon>Unidentata</taxon>
        <taxon>Episquamata</taxon>
        <taxon>Toxicofera</taxon>
        <taxon>Iguania</taxon>
        <taxon>Acrodonta</taxon>
        <taxon>Agamidae</taxon>
        <taxon>Agaminae</taxon>
        <taxon>Phrynocephalus</taxon>
    </lineage>
</organism>
<dbReference type="SUPFAM" id="SSF48726">
    <property type="entry name" value="Immunoglobulin"/>
    <property type="match status" value="1"/>
</dbReference>
<dbReference type="CDD" id="cd07698">
    <property type="entry name" value="IgC1_MHC_I_alpha3"/>
    <property type="match status" value="1"/>
</dbReference>
<dbReference type="Gene3D" id="2.60.40.10">
    <property type="entry name" value="Immunoglobulins"/>
    <property type="match status" value="1"/>
</dbReference>
<feature type="transmembrane region" description="Helical" evidence="12">
    <location>
        <begin position="346"/>
        <end position="367"/>
    </location>
</feature>
<dbReference type="Pfam" id="PF07654">
    <property type="entry name" value="C1-set"/>
    <property type="match status" value="1"/>
</dbReference>
<evidence type="ECO:0000259" key="14">
    <source>
        <dbReference type="PROSITE" id="PS50835"/>
    </source>
</evidence>
<dbReference type="CDD" id="cd00112">
    <property type="entry name" value="LDLa"/>
    <property type="match status" value="1"/>
</dbReference>